<evidence type="ECO:0000313" key="1">
    <source>
        <dbReference type="EMBL" id="GAG85792.1"/>
    </source>
</evidence>
<protein>
    <submittedName>
        <fullName evidence="1">Uncharacterized protein</fullName>
    </submittedName>
</protein>
<dbReference type="EMBL" id="BART01010152">
    <property type="protein sequence ID" value="GAG85792.1"/>
    <property type="molecule type" value="Genomic_DNA"/>
</dbReference>
<name>X1BXC5_9ZZZZ</name>
<comment type="caution">
    <text evidence="1">The sequence shown here is derived from an EMBL/GenBank/DDBJ whole genome shotgun (WGS) entry which is preliminary data.</text>
</comment>
<sequence length="107" mass="12487">MSGKQTKRFRKSVVRPFANLMKIFKPVAIDWSKTKPFSIKLCEAVERAEKARKIILHSNLPEKDKLQIADEILYLIDDLQELQTIKLTEENMIWRASQPTGPWNGLY</sequence>
<reference evidence="1" key="1">
    <citation type="journal article" date="2014" name="Front. Microbiol.">
        <title>High frequency of phylogenetically diverse reductive dehalogenase-homologous genes in deep subseafloor sedimentary metagenomes.</title>
        <authorList>
            <person name="Kawai M."/>
            <person name="Futagami T."/>
            <person name="Toyoda A."/>
            <person name="Takaki Y."/>
            <person name="Nishi S."/>
            <person name="Hori S."/>
            <person name="Arai W."/>
            <person name="Tsubouchi T."/>
            <person name="Morono Y."/>
            <person name="Uchiyama I."/>
            <person name="Ito T."/>
            <person name="Fujiyama A."/>
            <person name="Inagaki F."/>
            <person name="Takami H."/>
        </authorList>
    </citation>
    <scope>NUCLEOTIDE SEQUENCE</scope>
    <source>
        <strain evidence="1">Expedition CK06-06</strain>
    </source>
</reference>
<gene>
    <name evidence="1" type="ORF">S01H4_22223</name>
</gene>
<dbReference type="AlphaFoldDB" id="X1BXC5"/>
<organism evidence="1">
    <name type="scientific">marine sediment metagenome</name>
    <dbReference type="NCBI Taxonomy" id="412755"/>
    <lineage>
        <taxon>unclassified sequences</taxon>
        <taxon>metagenomes</taxon>
        <taxon>ecological metagenomes</taxon>
    </lineage>
</organism>
<proteinExistence type="predicted"/>
<accession>X1BXC5</accession>